<reference evidence="1 2" key="1">
    <citation type="submission" date="2014-04" db="EMBL/GenBank/DDBJ databases">
        <authorList>
            <consortium name="DOE Joint Genome Institute"/>
            <person name="Kuo A."/>
            <person name="Kohler A."/>
            <person name="Costa M.D."/>
            <person name="Nagy L.G."/>
            <person name="Floudas D."/>
            <person name="Copeland A."/>
            <person name="Barry K.W."/>
            <person name="Cichocki N."/>
            <person name="Veneault-Fourrey C."/>
            <person name="LaButti K."/>
            <person name="Lindquist E.A."/>
            <person name="Lipzen A."/>
            <person name="Lundell T."/>
            <person name="Morin E."/>
            <person name="Murat C."/>
            <person name="Sun H."/>
            <person name="Tunlid A."/>
            <person name="Henrissat B."/>
            <person name="Grigoriev I.V."/>
            <person name="Hibbett D.S."/>
            <person name="Martin F."/>
            <person name="Nordberg H.P."/>
            <person name="Cantor M.N."/>
            <person name="Hua S.X."/>
        </authorList>
    </citation>
    <scope>NUCLEOTIDE SEQUENCE [LARGE SCALE GENOMIC DNA]</scope>
    <source>
        <strain evidence="1 2">Marx 270</strain>
    </source>
</reference>
<dbReference type="AlphaFoldDB" id="A0A0C3NZM8"/>
<evidence type="ECO:0000313" key="2">
    <source>
        <dbReference type="Proteomes" id="UP000054217"/>
    </source>
</evidence>
<dbReference type="Proteomes" id="UP000054217">
    <property type="component" value="Unassembled WGS sequence"/>
</dbReference>
<dbReference type="HOGENOM" id="CLU_2688823_0_0_1"/>
<proteinExistence type="predicted"/>
<keyword evidence="2" id="KW-1185">Reference proteome</keyword>
<evidence type="ECO:0000313" key="1">
    <source>
        <dbReference type="EMBL" id="KIO00746.1"/>
    </source>
</evidence>
<gene>
    <name evidence="1" type="ORF">M404DRAFT_760724</name>
</gene>
<accession>A0A0C3NZM8</accession>
<organism evidence="1 2">
    <name type="scientific">Pisolithus tinctorius Marx 270</name>
    <dbReference type="NCBI Taxonomy" id="870435"/>
    <lineage>
        <taxon>Eukaryota</taxon>
        <taxon>Fungi</taxon>
        <taxon>Dikarya</taxon>
        <taxon>Basidiomycota</taxon>
        <taxon>Agaricomycotina</taxon>
        <taxon>Agaricomycetes</taxon>
        <taxon>Agaricomycetidae</taxon>
        <taxon>Boletales</taxon>
        <taxon>Sclerodermatineae</taxon>
        <taxon>Pisolithaceae</taxon>
        <taxon>Pisolithus</taxon>
    </lineage>
</organism>
<sequence length="74" mass="8025">MMSTSVLLRAPLSKTFASTAGCRVLRSLQGSSLPLRFSYSEQSFSVRHAASASAQYVPGGRTYSIHTCLILHHP</sequence>
<dbReference type="EMBL" id="KN831994">
    <property type="protein sequence ID" value="KIO00746.1"/>
    <property type="molecule type" value="Genomic_DNA"/>
</dbReference>
<name>A0A0C3NZM8_PISTI</name>
<protein>
    <submittedName>
        <fullName evidence="1">Uncharacterized protein</fullName>
    </submittedName>
</protein>
<reference evidence="2" key="2">
    <citation type="submission" date="2015-01" db="EMBL/GenBank/DDBJ databases">
        <title>Evolutionary Origins and Diversification of the Mycorrhizal Mutualists.</title>
        <authorList>
            <consortium name="DOE Joint Genome Institute"/>
            <consortium name="Mycorrhizal Genomics Consortium"/>
            <person name="Kohler A."/>
            <person name="Kuo A."/>
            <person name="Nagy L.G."/>
            <person name="Floudas D."/>
            <person name="Copeland A."/>
            <person name="Barry K.W."/>
            <person name="Cichocki N."/>
            <person name="Veneault-Fourrey C."/>
            <person name="LaButti K."/>
            <person name="Lindquist E.A."/>
            <person name="Lipzen A."/>
            <person name="Lundell T."/>
            <person name="Morin E."/>
            <person name="Murat C."/>
            <person name="Riley R."/>
            <person name="Ohm R."/>
            <person name="Sun H."/>
            <person name="Tunlid A."/>
            <person name="Henrissat B."/>
            <person name="Grigoriev I.V."/>
            <person name="Hibbett D.S."/>
            <person name="Martin F."/>
        </authorList>
    </citation>
    <scope>NUCLEOTIDE SEQUENCE [LARGE SCALE GENOMIC DNA]</scope>
    <source>
        <strain evidence="2">Marx 270</strain>
    </source>
</reference>
<dbReference type="InParanoid" id="A0A0C3NZM8"/>